<dbReference type="Pfam" id="PF14670">
    <property type="entry name" value="FXa_inhibition"/>
    <property type="match status" value="1"/>
</dbReference>
<protein>
    <recommendedName>
        <fullName evidence="4">EGF-like domain-containing protein</fullName>
    </recommendedName>
</protein>
<feature type="non-terminal residue" evidence="1">
    <location>
        <position position="1"/>
    </location>
</feature>
<dbReference type="SUPFAM" id="SSF57196">
    <property type="entry name" value="EGF/Laminin"/>
    <property type="match status" value="1"/>
</dbReference>
<reference evidence="2" key="3">
    <citation type="submission" date="2015-06" db="UniProtKB">
        <authorList>
            <consortium name="EnsemblMetazoa"/>
        </authorList>
    </citation>
    <scope>IDENTIFICATION</scope>
</reference>
<gene>
    <name evidence="1" type="ORF">CAPTEDRAFT_142080</name>
</gene>
<accession>R7UKH6</accession>
<dbReference type="Gene3D" id="2.10.25.10">
    <property type="entry name" value="Laminin"/>
    <property type="match status" value="1"/>
</dbReference>
<dbReference type="Proteomes" id="UP000014760">
    <property type="component" value="Unassembled WGS sequence"/>
</dbReference>
<sequence>ECDVDNGGCQHQCNENDMDKWCSCDEGFQIASDDWRKCVGLYNILSVYISEQTSKDAKHNY</sequence>
<dbReference type="AlphaFoldDB" id="R7UKH6"/>
<proteinExistence type="predicted"/>
<keyword evidence="3" id="KW-1185">Reference proteome</keyword>
<reference evidence="3" key="1">
    <citation type="submission" date="2012-12" db="EMBL/GenBank/DDBJ databases">
        <authorList>
            <person name="Hellsten U."/>
            <person name="Grimwood J."/>
            <person name="Chapman J.A."/>
            <person name="Shapiro H."/>
            <person name="Aerts A."/>
            <person name="Otillar R.P."/>
            <person name="Terry A.Y."/>
            <person name="Boore J.L."/>
            <person name="Simakov O."/>
            <person name="Marletaz F."/>
            <person name="Cho S.-J."/>
            <person name="Edsinger-Gonzales E."/>
            <person name="Havlak P."/>
            <person name="Kuo D.-H."/>
            <person name="Larsson T."/>
            <person name="Lv J."/>
            <person name="Arendt D."/>
            <person name="Savage R."/>
            <person name="Osoegawa K."/>
            <person name="de Jong P."/>
            <person name="Lindberg D.R."/>
            <person name="Seaver E.C."/>
            <person name="Weisblat D.A."/>
            <person name="Putnam N.H."/>
            <person name="Grigoriev I.V."/>
            <person name="Rokhsar D.S."/>
        </authorList>
    </citation>
    <scope>NUCLEOTIDE SEQUENCE</scope>
    <source>
        <strain evidence="3">I ESC-2004</strain>
    </source>
</reference>
<name>R7UKH6_CAPTE</name>
<evidence type="ECO:0000313" key="2">
    <source>
        <dbReference type="EnsemblMetazoa" id="CapteP142080"/>
    </source>
</evidence>
<dbReference type="HOGENOM" id="CLU_2929329_0_0_1"/>
<reference evidence="1 3" key="2">
    <citation type="journal article" date="2013" name="Nature">
        <title>Insights into bilaterian evolution from three spiralian genomes.</title>
        <authorList>
            <person name="Simakov O."/>
            <person name="Marletaz F."/>
            <person name="Cho S.J."/>
            <person name="Edsinger-Gonzales E."/>
            <person name="Havlak P."/>
            <person name="Hellsten U."/>
            <person name="Kuo D.H."/>
            <person name="Larsson T."/>
            <person name="Lv J."/>
            <person name="Arendt D."/>
            <person name="Savage R."/>
            <person name="Osoegawa K."/>
            <person name="de Jong P."/>
            <person name="Grimwood J."/>
            <person name="Chapman J.A."/>
            <person name="Shapiro H."/>
            <person name="Aerts A."/>
            <person name="Otillar R.P."/>
            <person name="Terry A.Y."/>
            <person name="Boore J.L."/>
            <person name="Grigoriev I.V."/>
            <person name="Lindberg D.R."/>
            <person name="Seaver E.C."/>
            <person name="Weisblat D.A."/>
            <person name="Putnam N.H."/>
            <person name="Rokhsar D.S."/>
        </authorList>
    </citation>
    <scope>NUCLEOTIDE SEQUENCE</scope>
    <source>
        <strain evidence="1 3">I ESC-2004</strain>
    </source>
</reference>
<evidence type="ECO:0008006" key="4">
    <source>
        <dbReference type="Google" id="ProtNLM"/>
    </source>
</evidence>
<dbReference type="EnsemblMetazoa" id="CapteT142080">
    <property type="protein sequence ID" value="CapteP142080"/>
    <property type="gene ID" value="CapteG142080"/>
</dbReference>
<evidence type="ECO:0000313" key="1">
    <source>
        <dbReference type="EMBL" id="ELU07039.1"/>
    </source>
</evidence>
<dbReference type="OrthoDB" id="6122904at2759"/>
<dbReference type="EMBL" id="KB300214">
    <property type="protein sequence ID" value="ELU07039.1"/>
    <property type="molecule type" value="Genomic_DNA"/>
</dbReference>
<evidence type="ECO:0000313" key="3">
    <source>
        <dbReference type="Proteomes" id="UP000014760"/>
    </source>
</evidence>
<dbReference type="EMBL" id="AMQN01022494">
    <property type="status" value="NOT_ANNOTATED_CDS"/>
    <property type="molecule type" value="Genomic_DNA"/>
</dbReference>
<organism evidence="1">
    <name type="scientific">Capitella teleta</name>
    <name type="common">Polychaete worm</name>
    <dbReference type="NCBI Taxonomy" id="283909"/>
    <lineage>
        <taxon>Eukaryota</taxon>
        <taxon>Metazoa</taxon>
        <taxon>Spiralia</taxon>
        <taxon>Lophotrochozoa</taxon>
        <taxon>Annelida</taxon>
        <taxon>Polychaeta</taxon>
        <taxon>Sedentaria</taxon>
        <taxon>Scolecida</taxon>
        <taxon>Capitellidae</taxon>
        <taxon>Capitella</taxon>
    </lineage>
</organism>